<evidence type="ECO:0000256" key="1">
    <source>
        <dbReference type="SAM" id="MobiDB-lite"/>
    </source>
</evidence>
<feature type="compositionally biased region" description="Low complexity" evidence="1">
    <location>
        <begin position="1"/>
        <end position="39"/>
    </location>
</feature>
<organism evidence="2 3">
    <name type="scientific">Bodo saltans</name>
    <name type="common">Flagellated protozoan</name>
    <dbReference type="NCBI Taxonomy" id="75058"/>
    <lineage>
        <taxon>Eukaryota</taxon>
        <taxon>Discoba</taxon>
        <taxon>Euglenozoa</taxon>
        <taxon>Kinetoplastea</taxon>
        <taxon>Metakinetoplastina</taxon>
        <taxon>Eubodonida</taxon>
        <taxon>Bodonidae</taxon>
        <taxon>Bodo</taxon>
    </lineage>
</organism>
<accession>A0A0S4IZP2</accession>
<dbReference type="OrthoDB" id="273455at2759"/>
<proteinExistence type="predicted"/>
<dbReference type="AlphaFoldDB" id="A0A0S4IZP2"/>
<dbReference type="EMBL" id="CYKH01000549">
    <property type="protein sequence ID" value="CUG05954.1"/>
    <property type="molecule type" value="Genomic_DNA"/>
</dbReference>
<sequence length="722" mass="77111">MPKSAPAYVPAATASTTSSPTFASSVLPSPATTSLLSSLKTRSQDVRNTATTTSTLQQPPAPPPTPAAPSWDPSTVRALLRQTNLAHLRDAAVVAWLRDACEWVPETIAYPDIRFLVIGVLDTLPWWRYMTTSGGSGRVSRNHSKTFAQLERLCILLIASSPHAVRGVVEVTMKPFTCCPVPARESEGLTPVIPRTVVHSPHCLIAARCSWRGGGDMKPFTCCPVPARESEGLTPVIPVDMVCRVWNCIATSYPHLVPDTLLWQCIEPLMPKRRWPHVAQHKAFLCRVWNCIATSYPHLVPDTLLWQCIEPLMPKRRWPHVAQHKAFLTTLLHLALDATLTPEEDSPFPNLMGGSRGGGGVDSGSDVNNTSVVVGGRRSGSMAIVVAAADEAASSDAVRSAAGSSSLYDSDVTTPSSASTTNIIHPSSPSGSAPSGGAGSRFPSDPALQMHTMATLLDASAPHNNRLMVHRNAIIQLVLRHLLDMEISFTSVGGGGETADLTKGAGGLPWQYKADPLVEAHDIQAYEVLKKCTDSVAKRLAEDLEAQGIAGTCGNASWWREVQSFHVNSILMLDRPVVLHTLAPRLAMLGTGWAGIAHVASRSRSCSWRDSEVAVGAMRRMLKWLAHERHGAAGGSAGAPQSLLETVFAQAEYISNQAGVPLSDLSEEVIQSLRGALRRDASVAEGEEVACAIARGLVLPHLYGTISAIAATTTSSSSGKYA</sequence>
<feature type="region of interest" description="Disordered" evidence="1">
    <location>
        <begin position="345"/>
        <end position="373"/>
    </location>
</feature>
<feature type="compositionally biased region" description="Polar residues" evidence="1">
    <location>
        <begin position="407"/>
        <end position="425"/>
    </location>
</feature>
<feature type="region of interest" description="Disordered" evidence="1">
    <location>
        <begin position="1"/>
        <end position="73"/>
    </location>
</feature>
<protein>
    <submittedName>
        <fullName evidence="2">Uncharacterized protein</fullName>
    </submittedName>
</protein>
<dbReference type="VEuPathDB" id="TriTrypDB:BSAL_71400"/>
<keyword evidence="3" id="KW-1185">Reference proteome</keyword>
<feature type="compositionally biased region" description="Low complexity" evidence="1">
    <location>
        <begin position="49"/>
        <end position="58"/>
    </location>
</feature>
<name>A0A0S4IZP2_BODSA</name>
<evidence type="ECO:0000313" key="3">
    <source>
        <dbReference type="Proteomes" id="UP000051952"/>
    </source>
</evidence>
<gene>
    <name evidence="2" type="ORF">BSAL_71400</name>
</gene>
<feature type="region of interest" description="Disordered" evidence="1">
    <location>
        <begin position="404"/>
        <end position="445"/>
    </location>
</feature>
<dbReference type="Proteomes" id="UP000051952">
    <property type="component" value="Unassembled WGS sequence"/>
</dbReference>
<evidence type="ECO:0000313" key="2">
    <source>
        <dbReference type="EMBL" id="CUG05954.1"/>
    </source>
</evidence>
<reference evidence="3" key="1">
    <citation type="submission" date="2015-09" db="EMBL/GenBank/DDBJ databases">
        <authorList>
            <consortium name="Pathogen Informatics"/>
        </authorList>
    </citation>
    <scope>NUCLEOTIDE SEQUENCE [LARGE SCALE GENOMIC DNA]</scope>
    <source>
        <strain evidence="3">Lake Konstanz</strain>
    </source>
</reference>